<keyword evidence="2" id="KW-1185">Reference proteome</keyword>
<dbReference type="OrthoDB" id="3487117at2759"/>
<sequence>MTTFSDKPTCGKLKPRDYSRPGRAVWYEILWEDLWWEDLLKKVIPGRKALAEYLLKHTEKRHHEEAEEEKYKEARRREEWERNHYHPVGDTNRDDILPRGMQILAEETDPFEGGFKFPYPNALAKYDIKYADWVQIQGELIGKFEPCGGRRFHYPKLADFQLNTIAKNIETVLDNAAELDTTFFRPRGLIMRLDMPGEQKFGLDGMDLYYGSTLAVDLPVHNVSRVGHPFTDYGVSEEFTWRFCRKCCWTKDTPNSHHLTIRRKFFEGTRIVIDSLTVLQDAKKAHQRGWTNWIKQCKNAQKGSVKYEDESLPARVFSDKEDIKNYMRSVEIHFAPKLMRPISERVFRWPPSKQIYYDRWRGHTALGRHEIQVHGKYYPKWVPWADSMDKRMETQWTQRCVVPADDIGMLVMERECVPKDRCHRRRRKPKYVSKFARGHRAALIRSGKPFPPLPSEIQTELLAILAESPPDTAAMDHYRRYLGGADYAPYIPEELKERRRKERKRLQKIWENRPHSCPCHYNGPPIETTPIEEHIKQQVAGSHFALWHKPANLRH</sequence>
<name>A0A2J6Q0U5_9HELO</name>
<accession>A0A2J6Q0U5</accession>
<protein>
    <submittedName>
        <fullName evidence="1">Uncharacterized protein</fullName>
    </submittedName>
</protein>
<dbReference type="Proteomes" id="UP000235672">
    <property type="component" value="Unassembled WGS sequence"/>
</dbReference>
<organism evidence="1 2">
    <name type="scientific">Hyaloscypha hepaticicola</name>
    <dbReference type="NCBI Taxonomy" id="2082293"/>
    <lineage>
        <taxon>Eukaryota</taxon>
        <taxon>Fungi</taxon>
        <taxon>Dikarya</taxon>
        <taxon>Ascomycota</taxon>
        <taxon>Pezizomycotina</taxon>
        <taxon>Leotiomycetes</taxon>
        <taxon>Helotiales</taxon>
        <taxon>Hyaloscyphaceae</taxon>
        <taxon>Hyaloscypha</taxon>
    </lineage>
</organism>
<dbReference type="EMBL" id="KZ613487">
    <property type="protein sequence ID" value="PMD19814.1"/>
    <property type="molecule type" value="Genomic_DNA"/>
</dbReference>
<evidence type="ECO:0000313" key="1">
    <source>
        <dbReference type="EMBL" id="PMD19814.1"/>
    </source>
</evidence>
<evidence type="ECO:0000313" key="2">
    <source>
        <dbReference type="Proteomes" id="UP000235672"/>
    </source>
</evidence>
<gene>
    <name evidence="1" type="ORF">NA56DRAFT_646742</name>
</gene>
<dbReference type="AlphaFoldDB" id="A0A2J6Q0U5"/>
<proteinExistence type="predicted"/>
<reference evidence="1 2" key="1">
    <citation type="submission" date="2016-05" db="EMBL/GenBank/DDBJ databases">
        <title>A degradative enzymes factory behind the ericoid mycorrhizal symbiosis.</title>
        <authorList>
            <consortium name="DOE Joint Genome Institute"/>
            <person name="Martino E."/>
            <person name="Morin E."/>
            <person name="Grelet G."/>
            <person name="Kuo A."/>
            <person name="Kohler A."/>
            <person name="Daghino S."/>
            <person name="Barry K."/>
            <person name="Choi C."/>
            <person name="Cichocki N."/>
            <person name="Clum A."/>
            <person name="Copeland A."/>
            <person name="Hainaut M."/>
            <person name="Haridas S."/>
            <person name="Labutti K."/>
            <person name="Lindquist E."/>
            <person name="Lipzen A."/>
            <person name="Khouja H.-R."/>
            <person name="Murat C."/>
            <person name="Ohm R."/>
            <person name="Olson A."/>
            <person name="Spatafora J."/>
            <person name="Veneault-Fourrey C."/>
            <person name="Henrissat B."/>
            <person name="Grigoriev I."/>
            <person name="Martin F."/>
            <person name="Perotto S."/>
        </authorList>
    </citation>
    <scope>NUCLEOTIDE SEQUENCE [LARGE SCALE GENOMIC DNA]</scope>
    <source>
        <strain evidence="1 2">UAMH 7357</strain>
    </source>
</reference>